<dbReference type="Gene3D" id="1.10.1040.10">
    <property type="entry name" value="N-(1-d-carboxylethyl)-l-norvaline Dehydrogenase, domain 2"/>
    <property type="match status" value="1"/>
</dbReference>
<evidence type="ECO:0000313" key="7">
    <source>
        <dbReference type="EMBL" id="KAF9877559.1"/>
    </source>
</evidence>
<comment type="similarity">
    <text evidence="1 4">Belongs to the ketopantoate reductase family.</text>
</comment>
<dbReference type="Gene3D" id="3.40.50.720">
    <property type="entry name" value="NAD(P)-binding Rossmann-like Domain"/>
    <property type="match status" value="1"/>
</dbReference>
<dbReference type="Pfam" id="PF08546">
    <property type="entry name" value="ApbA_C"/>
    <property type="match status" value="1"/>
</dbReference>
<keyword evidence="3 4" id="KW-0560">Oxidoreductase</keyword>
<keyword evidence="8" id="KW-1185">Reference proteome</keyword>
<evidence type="ECO:0000256" key="4">
    <source>
        <dbReference type="RuleBase" id="RU362068"/>
    </source>
</evidence>
<gene>
    <name evidence="7" type="ORF">CkaCkLH20_04694</name>
</gene>
<dbReference type="OrthoDB" id="3609at2759"/>
<comment type="caution">
    <text evidence="7">The sequence shown here is derived from an EMBL/GenBank/DDBJ whole genome shotgun (WGS) entry which is preliminary data.</text>
</comment>
<reference evidence="7" key="1">
    <citation type="submission" date="2020-03" db="EMBL/GenBank/DDBJ databases">
        <authorList>
            <person name="He L."/>
        </authorList>
    </citation>
    <scope>NUCLEOTIDE SEQUENCE</scope>
    <source>
        <strain evidence="7">CkLH20</strain>
    </source>
</reference>
<dbReference type="GeneID" id="62160487"/>
<dbReference type="GO" id="GO:0005737">
    <property type="term" value="C:cytoplasm"/>
    <property type="evidence" value="ECO:0007669"/>
    <property type="project" value="TreeGrafter"/>
</dbReference>
<comment type="catalytic activity">
    <reaction evidence="4">
        <text>(R)-pantoate + NADP(+) = 2-dehydropantoate + NADPH + H(+)</text>
        <dbReference type="Rhea" id="RHEA:16233"/>
        <dbReference type="ChEBI" id="CHEBI:11561"/>
        <dbReference type="ChEBI" id="CHEBI:15378"/>
        <dbReference type="ChEBI" id="CHEBI:15980"/>
        <dbReference type="ChEBI" id="CHEBI:57783"/>
        <dbReference type="ChEBI" id="CHEBI:58349"/>
        <dbReference type="EC" id="1.1.1.169"/>
    </reaction>
</comment>
<dbReference type="FunFam" id="1.10.1040.10:FF:000017">
    <property type="entry name" value="2-dehydropantoate 2-reductase"/>
    <property type="match status" value="1"/>
</dbReference>
<dbReference type="PANTHER" id="PTHR21708">
    <property type="entry name" value="PROBABLE 2-DEHYDROPANTOATE 2-REDUCTASE"/>
    <property type="match status" value="1"/>
</dbReference>
<evidence type="ECO:0000313" key="8">
    <source>
        <dbReference type="Proteomes" id="UP000781932"/>
    </source>
</evidence>
<dbReference type="GO" id="GO:0015940">
    <property type="term" value="P:pantothenate biosynthetic process"/>
    <property type="evidence" value="ECO:0007669"/>
    <property type="project" value="InterPro"/>
</dbReference>
<dbReference type="SUPFAM" id="SSF51735">
    <property type="entry name" value="NAD(P)-binding Rossmann-fold domains"/>
    <property type="match status" value="1"/>
</dbReference>
<comment type="function">
    <text evidence="4">Catalyzes the NADPH-dependent reduction of ketopantoate into pantoic acid.</text>
</comment>
<dbReference type="InterPro" id="IPR013328">
    <property type="entry name" value="6PGD_dom2"/>
</dbReference>
<dbReference type="InterPro" id="IPR051402">
    <property type="entry name" value="KPR-Related"/>
</dbReference>
<dbReference type="AlphaFoldDB" id="A0A9P6LIR4"/>
<evidence type="ECO:0000256" key="3">
    <source>
        <dbReference type="ARBA" id="ARBA00023002"/>
    </source>
</evidence>
<protein>
    <recommendedName>
        <fullName evidence="4">2-dehydropantoate 2-reductase</fullName>
        <ecNumber evidence="4">1.1.1.169</ecNumber>
    </recommendedName>
    <alternativeName>
        <fullName evidence="4">Ketopantoate reductase</fullName>
    </alternativeName>
</protein>
<keyword evidence="2 4" id="KW-0521">NADP</keyword>
<name>A0A9P6LIR4_9PEZI</name>
<evidence type="ECO:0000259" key="5">
    <source>
        <dbReference type="Pfam" id="PF02558"/>
    </source>
</evidence>
<dbReference type="RefSeq" id="XP_038747020.1">
    <property type="nucleotide sequence ID" value="XM_038887413.1"/>
</dbReference>
<feature type="domain" description="Ketopantoate reductase C-terminal" evidence="6">
    <location>
        <begin position="201"/>
        <end position="320"/>
    </location>
</feature>
<proteinExistence type="inferred from homology"/>
<dbReference type="InterPro" id="IPR008927">
    <property type="entry name" value="6-PGluconate_DH-like_C_sf"/>
</dbReference>
<dbReference type="Pfam" id="PF02558">
    <property type="entry name" value="ApbA"/>
    <property type="match status" value="1"/>
</dbReference>
<accession>A0A9P6LIR4</accession>
<dbReference type="PANTHER" id="PTHR21708:SF30">
    <property type="entry name" value="2-DEHYDROPANTOATE 2-REDUCTASE-RELATED"/>
    <property type="match status" value="1"/>
</dbReference>
<evidence type="ECO:0000259" key="6">
    <source>
        <dbReference type="Pfam" id="PF08546"/>
    </source>
</evidence>
<dbReference type="EMBL" id="JAATWM020000013">
    <property type="protein sequence ID" value="KAF9877559.1"/>
    <property type="molecule type" value="Genomic_DNA"/>
</dbReference>
<dbReference type="InterPro" id="IPR013332">
    <property type="entry name" value="KPR_N"/>
</dbReference>
<organism evidence="7 8">
    <name type="scientific">Colletotrichum karsti</name>
    <dbReference type="NCBI Taxonomy" id="1095194"/>
    <lineage>
        <taxon>Eukaryota</taxon>
        <taxon>Fungi</taxon>
        <taxon>Dikarya</taxon>
        <taxon>Ascomycota</taxon>
        <taxon>Pezizomycotina</taxon>
        <taxon>Sordariomycetes</taxon>
        <taxon>Hypocreomycetidae</taxon>
        <taxon>Glomerellales</taxon>
        <taxon>Glomerellaceae</taxon>
        <taxon>Colletotrichum</taxon>
        <taxon>Colletotrichum boninense species complex</taxon>
    </lineage>
</organism>
<evidence type="ECO:0000256" key="2">
    <source>
        <dbReference type="ARBA" id="ARBA00022857"/>
    </source>
</evidence>
<dbReference type="GO" id="GO:0008677">
    <property type="term" value="F:2-dehydropantoate 2-reductase activity"/>
    <property type="evidence" value="ECO:0007669"/>
    <property type="project" value="UniProtKB-EC"/>
</dbReference>
<evidence type="ECO:0000256" key="1">
    <source>
        <dbReference type="ARBA" id="ARBA00007870"/>
    </source>
</evidence>
<feature type="domain" description="Ketopantoate reductase N-terminal" evidence="5">
    <location>
        <begin position="8"/>
        <end position="167"/>
    </location>
</feature>
<dbReference type="NCBIfam" id="TIGR00745">
    <property type="entry name" value="apbA_panE"/>
    <property type="match status" value="1"/>
</dbReference>
<dbReference type="Proteomes" id="UP000781932">
    <property type="component" value="Unassembled WGS sequence"/>
</dbReference>
<dbReference type="InterPro" id="IPR036291">
    <property type="entry name" value="NAD(P)-bd_dom_sf"/>
</dbReference>
<reference evidence="7" key="2">
    <citation type="submission" date="2020-11" db="EMBL/GenBank/DDBJ databases">
        <title>Whole genome sequencing of Colletotrichum sp.</title>
        <authorList>
            <person name="Li H."/>
        </authorList>
    </citation>
    <scope>NUCLEOTIDE SEQUENCE</scope>
    <source>
        <strain evidence="7">CkLH20</strain>
    </source>
</reference>
<dbReference type="InterPro" id="IPR013752">
    <property type="entry name" value="KPA_reductase"/>
</dbReference>
<dbReference type="InterPro" id="IPR003710">
    <property type="entry name" value="ApbA"/>
</dbReference>
<sequence length="334" mass="36787">MSSGKSRVLLVGSGGVGTIAALNIERGNLAEVTAVLRSNYEVVTRDGFTIRSCEHGNLDSWRPSKVINAVPDVSKYSSDEKYDYIVCTTKNIPDGPLPVVDLIAPAITPNHTVVVLIQNGLNIQRPFTERFPSNVVLSGVSRIDAHEIAPGLVEQKKPDLLHVGAFENPNLSKEAQDAAAQRFVKLYSAGGKTTCLYKPEVEYDRWSKLVNNASLNPICALTGLNASEIQLTPNSMNAIVIPAMKEVMKVARVVGHELPEDSIEKIIRLNPVDENITPSMQDDFRKGNLMEHENILGEVIREAQKHSVETPILSVLYDLCCAHQWRFKRARGQV</sequence>
<dbReference type="EC" id="1.1.1.169" evidence="4"/>
<dbReference type="SUPFAM" id="SSF48179">
    <property type="entry name" value="6-phosphogluconate dehydrogenase C-terminal domain-like"/>
    <property type="match status" value="1"/>
</dbReference>